<gene>
    <name evidence="2" type="ORF">PRI8871_00405</name>
</gene>
<name>A0A2R8APM6_9RHOB</name>
<accession>A0A2R8APM6</accession>
<dbReference type="EMBL" id="OMOJ01000001">
    <property type="protein sequence ID" value="SPF77819.1"/>
    <property type="molecule type" value="Genomic_DNA"/>
</dbReference>
<keyword evidence="3" id="KW-1185">Reference proteome</keyword>
<evidence type="ECO:0008006" key="4">
    <source>
        <dbReference type="Google" id="ProtNLM"/>
    </source>
</evidence>
<dbReference type="PROSITE" id="PS51257">
    <property type="entry name" value="PROKAR_LIPOPROTEIN"/>
    <property type="match status" value="1"/>
</dbReference>
<dbReference type="RefSeq" id="WP_108884507.1">
    <property type="nucleotide sequence ID" value="NZ_OMOJ01000001.1"/>
</dbReference>
<proteinExistence type="predicted"/>
<evidence type="ECO:0000313" key="2">
    <source>
        <dbReference type="EMBL" id="SPF77819.1"/>
    </source>
</evidence>
<reference evidence="3" key="1">
    <citation type="submission" date="2018-03" db="EMBL/GenBank/DDBJ databases">
        <authorList>
            <person name="Rodrigo-Torres L."/>
            <person name="Arahal R. D."/>
            <person name="Lucena T."/>
        </authorList>
    </citation>
    <scope>NUCLEOTIDE SEQUENCE [LARGE SCALE GENOMIC DNA]</scope>
    <source>
        <strain evidence="3">CECT 8871</strain>
    </source>
</reference>
<organism evidence="2 3">
    <name type="scientific">Pseudoprimorskyibacter insulae</name>
    <dbReference type="NCBI Taxonomy" id="1695997"/>
    <lineage>
        <taxon>Bacteria</taxon>
        <taxon>Pseudomonadati</taxon>
        <taxon>Pseudomonadota</taxon>
        <taxon>Alphaproteobacteria</taxon>
        <taxon>Rhodobacterales</taxon>
        <taxon>Paracoccaceae</taxon>
        <taxon>Pseudoprimorskyibacter</taxon>
    </lineage>
</organism>
<dbReference type="AlphaFoldDB" id="A0A2R8APM6"/>
<evidence type="ECO:0000313" key="3">
    <source>
        <dbReference type="Proteomes" id="UP000244904"/>
    </source>
</evidence>
<dbReference type="Proteomes" id="UP000244904">
    <property type="component" value="Unassembled WGS sequence"/>
</dbReference>
<feature type="region of interest" description="Disordered" evidence="1">
    <location>
        <begin position="77"/>
        <end position="99"/>
    </location>
</feature>
<protein>
    <recommendedName>
        <fullName evidence="4">Lipoprotein</fullName>
    </recommendedName>
</protein>
<evidence type="ECO:0000256" key="1">
    <source>
        <dbReference type="SAM" id="MobiDB-lite"/>
    </source>
</evidence>
<sequence>MFTWSAKITVIAGLSLLTACGGTQKVYFAQSGNQWSEITKSEFDQRVQNGAQIAPAYAYGVSRATTNLTTAPTADDLASQSRCTQPAGPQHPAAMPCTF</sequence>